<dbReference type="EMBL" id="CBTK010000280">
    <property type="protein sequence ID" value="CDH46867.1"/>
    <property type="molecule type" value="Genomic_DNA"/>
</dbReference>
<evidence type="ECO:0000259" key="1">
    <source>
        <dbReference type="SMART" id="SM00331"/>
    </source>
</evidence>
<dbReference type="Gene3D" id="3.60.40.10">
    <property type="entry name" value="PPM-type phosphatase domain"/>
    <property type="match status" value="1"/>
</dbReference>
<evidence type="ECO:0000313" key="3">
    <source>
        <dbReference type="Proteomes" id="UP000019184"/>
    </source>
</evidence>
<dbReference type="SUPFAM" id="SSF81606">
    <property type="entry name" value="PP2C-like"/>
    <property type="match status" value="1"/>
</dbReference>
<dbReference type="InterPro" id="IPR036457">
    <property type="entry name" value="PPM-type-like_dom_sf"/>
</dbReference>
<comment type="caution">
    <text evidence="2">The sequence shown here is derived from an EMBL/GenBank/DDBJ whole genome shotgun (WGS) entry which is preliminary data.</text>
</comment>
<dbReference type="SMART" id="SM00331">
    <property type="entry name" value="PP2C_SIG"/>
    <property type="match status" value="1"/>
</dbReference>
<dbReference type="Pfam" id="PF07228">
    <property type="entry name" value="SpoIIE"/>
    <property type="match status" value="1"/>
</dbReference>
<reference evidence="2 3" key="1">
    <citation type="journal article" date="2014" name="ISME J.">
        <title>Candidatus Competibacter-lineage genomes retrieved from metagenomes reveal functional metabolic diversity.</title>
        <authorList>
            <person name="McIlroy S.J."/>
            <person name="Albertsen M."/>
            <person name="Andresen E.K."/>
            <person name="Saunders A.M."/>
            <person name="Kristiansen R."/>
            <person name="Stokholm-Bjerregaard M."/>
            <person name="Nielsen K.L."/>
            <person name="Nielsen P.H."/>
        </authorList>
    </citation>
    <scope>NUCLEOTIDE SEQUENCE [LARGE SCALE GENOMIC DNA]</scope>
    <source>
        <strain evidence="2 3">Run_B_J11</strain>
    </source>
</reference>
<name>A0A7U7J5J1_9GAMM</name>
<dbReference type="PANTHER" id="PTHR35801:SF1">
    <property type="entry name" value="PHOSPHOSERINE PHOSPHATASE RSBX"/>
    <property type="match status" value="1"/>
</dbReference>
<protein>
    <submittedName>
        <fullName evidence="2">Stage II sporulation protein E</fullName>
    </submittedName>
</protein>
<dbReference type="PANTHER" id="PTHR35801">
    <property type="entry name" value="PHOSPHOSERINE PHOSPHATASE RSBX"/>
    <property type="match status" value="1"/>
</dbReference>
<keyword evidence="3" id="KW-1185">Reference proteome</keyword>
<dbReference type="OrthoDB" id="479131at2"/>
<accession>A0A7U7J5J1</accession>
<proteinExistence type="predicted"/>
<dbReference type="InterPro" id="IPR039248">
    <property type="entry name" value="Ptase_RsbX"/>
</dbReference>
<dbReference type="InterPro" id="IPR001932">
    <property type="entry name" value="PPM-type_phosphatase-like_dom"/>
</dbReference>
<dbReference type="RefSeq" id="WP_051497996.1">
    <property type="nucleotide sequence ID" value="NZ_CBTK010000280.1"/>
</dbReference>
<evidence type="ECO:0000313" key="2">
    <source>
        <dbReference type="EMBL" id="CDH46867.1"/>
    </source>
</evidence>
<dbReference type="AlphaFoldDB" id="A0A7U7J5J1"/>
<organism evidence="2 3">
    <name type="scientific">Candidatus Contendobacter odensis Run_B_J11</name>
    <dbReference type="NCBI Taxonomy" id="1400861"/>
    <lineage>
        <taxon>Bacteria</taxon>
        <taxon>Pseudomonadati</taxon>
        <taxon>Pseudomonadota</taxon>
        <taxon>Gammaproteobacteria</taxon>
        <taxon>Candidatus Competibacteraceae</taxon>
        <taxon>Candidatus Contendibacter</taxon>
    </lineage>
</organism>
<feature type="domain" description="PPM-type phosphatase" evidence="1">
    <location>
        <begin position="26"/>
        <end position="214"/>
    </location>
</feature>
<dbReference type="Proteomes" id="UP000019184">
    <property type="component" value="Unassembled WGS sequence"/>
</dbReference>
<gene>
    <name evidence="2" type="ORF">BN874_630013</name>
</gene>
<sequence length="224" mass="23839">MLNELGGLDGYHATDPEEWRIGHHPFAVGAVARPILDEDVCGDVCACWEQGQKLYLFLADGLGHGEFARAAALAALASVKNHPPDTLPTVFAHCDRDIQHTRGVAMGIAVIDPVARTATFCGVGNIRIVLLGQRPRHFSCSYGIVGAGFKNLLVETLPFAPGDLLILSSDGIIEHFIAPDPPPGEPWSARGLAEAILAEWGITSDDASVLVCQALAGEGDDERR</sequence>